<reference evidence="1" key="1">
    <citation type="submission" date="2019-08" db="EMBL/GenBank/DDBJ databases">
        <title>Genome sequence of Clostridiales bacterium MT110.</title>
        <authorList>
            <person name="Cao J."/>
        </authorList>
    </citation>
    <scope>NUCLEOTIDE SEQUENCE</scope>
    <source>
        <strain evidence="1">MT110</strain>
    </source>
</reference>
<dbReference type="EMBL" id="CP042469">
    <property type="protein sequence ID" value="QOX62381.1"/>
    <property type="molecule type" value="Genomic_DNA"/>
</dbReference>
<evidence type="ECO:0000313" key="1">
    <source>
        <dbReference type="EMBL" id="QOX62381.1"/>
    </source>
</evidence>
<gene>
    <name evidence="1" type="ORF">FRZ06_02905</name>
</gene>
<organism evidence="1 2">
    <name type="scientific">Anoxybacterium hadale</name>
    <dbReference type="NCBI Taxonomy" id="3408580"/>
    <lineage>
        <taxon>Bacteria</taxon>
        <taxon>Bacillati</taxon>
        <taxon>Bacillota</taxon>
        <taxon>Clostridia</taxon>
        <taxon>Peptostreptococcales</taxon>
        <taxon>Anaerovoracaceae</taxon>
        <taxon>Anoxybacterium</taxon>
    </lineage>
</organism>
<accession>A0ACD1A7I1</accession>
<keyword evidence="2" id="KW-1185">Reference proteome</keyword>
<proteinExistence type="predicted"/>
<sequence>MFIKYGEELHLLKLMTEGLIYFNPCEYFRNLEIKQMERGIGDCNDGGILASGEVTLQTSDGKVYKNKNQSVAFIAEPCLKTPVFCIKRAKSDNITVEERHNLAEQFPKHTHALIIENEVNFLENIRYCFRSKAFCHDIFYQNELFTDFTEYLFNAISETYFYEPKKKARYYATFTSFLNSGEVKRLRIDDSNYFKTMFRKNLFFKEQSEFRIVLPYKKQEAGELYQIKPVSARLCRIDELVH</sequence>
<dbReference type="Proteomes" id="UP000594014">
    <property type="component" value="Chromosome"/>
</dbReference>
<name>A0ACD1A7I1_9FIRM</name>
<evidence type="ECO:0000313" key="2">
    <source>
        <dbReference type="Proteomes" id="UP000594014"/>
    </source>
</evidence>
<protein>
    <submittedName>
        <fullName evidence="1">Uncharacterized protein</fullName>
    </submittedName>
</protein>